<evidence type="ECO:0000256" key="13">
    <source>
        <dbReference type="ARBA" id="ARBA00033126"/>
    </source>
</evidence>
<dbReference type="InterPro" id="IPR010920">
    <property type="entry name" value="LSM_dom_sf"/>
</dbReference>
<dbReference type="InterPro" id="IPR001163">
    <property type="entry name" value="Sm_dom_euk/arc"/>
</dbReference>
<dbReference type="InterPro" id="IPR039471">
    <property type="entry name" value="CXorf65-like"/>
</dbReference>
<accession>A0A553RJ58</accession>
<evidence type="ECO:0000256" key="10">
    <source>
        <dbReference type="ARBA" id="ARBA00023187"/>
    </source>
</evidence>
<evidence type="ECO:0000256" key="4">
    <source>
        <dbReference type="ARBA" id="ARBA00008146"/>
    </source>
</evidence>
<evidence type="ECO:0000256" key="3">
    <source>
        <dbReference type="ARBA" id="ARBA00004668"/>
    </source>
</evidence>
<keyword evidence="6" id="KW-0963">Cytoplasm</keyword>
<evidence type="ECO:0000313" key="25">
    <source>
        <dbReference type="Proteomes" id="UP000316079"/>
    </source>
</evidence>
<evidence type="ECO:0000256" key="7">
    <source>
        <dbReference type="ARBA" id="ARBA00022553"/>
    </source>
</evidence>
<comment type="pathway">
    <text evidence="3">Amino-acid biosynthesis; beta-alanine biosynthesis.</text>
</comment>
<dbReference type="EMBL" id="SRMA01023997">
    <property type="protein sequence ID" value="TRZ02214.1"/>
    <property type="molecule type" value="Genomic_DNA"/>
</dbReference>
<proteinExistence type="inferred from homology"/>
<dbReference type="GO" id="GO:0033396">
    <property type="term" value="P:beta-alanine biosynthetic process via 3-ureidopropionate"/>
    <property type="evidence" value="ECO:0007669"/>
    <property type="project" value="TreeGrafter"/>
</dbReference>
<comment type="caution">
    <text evidence="24">The sequence shown here is derived from an EMBL/GenBank/DDBJ whole genome shotgun (WGS) entry which is preliminary data.</text>
</comment>
<evidence type="ECO:0000313" key="24">
    <source>
        <dbReference type="EMBL" id="TRZ02214.1"/>
    </source>
</evidence>
<evidence type="ECO:0000256" key="20">
    <source>
        <dbReference type="ARBA" id="ARBA00075038"/>
    </source>
</evidence>
<dbReference type="InterPro" id="IPR003010">
    <property type="entry name" value="C-N_Hydrolase"/>
</dbReference>
<evidence type="ECO:0000256" key="9">
    <source>
        <dbReference type="ARBA" id="ARBA00022801"/>
    </source>
</evidence>
<keyword evidence="7" id="KW-0597">Phosphoprotein</keyword>
<evidence type="ECO:0000256" key="17">
    <source>
        <dbReference type="ARBA" id="ARBA00064592"/>
    </source>
</evidence>
<dbReference type="PROSITE" id="PS50263">
    <property type="entry name" value="CN_HYDROLASE"/>
    <property type="match status" value="1"/>
</dbReference>
<dbReference type="Gene3D" id="3.60.110.10">
    <property type="entry name" value="Carbon-nitrogen hydrolase"/>
    <property type="match status" value="1"/>
</dbReference>
<dbReference type="InterPro" id="IPR050345">
    <property type="entry name" value="Aliph_Amidase/BUP"/>
</dbReference>
<dbReference type="EC" id="3.5.1.6" evidence="18"/>
<keyword evidence="10" id="KW-0508">mRNA splicing</keyword>
<comment type="function">
    <text evidence="14">Plays a role in pre-mRNA splicing as a core component of the spliceosomal U1, U2, U4 and U5 small nuclear ribonucleoproteins (snRNPs), the building blocks of the spliceosome. Component of both the pre-catalytic spliceosome B complex and activated spliceosome C complexes. As a component of the minor spliceosome, involved in the splicing of U12-type introns in pre-mRNAs. As part of the U7 snRNP it is involved in histone pre-mRNA 3'-end processing.</text>
</comment>
<dbReference type="FunFam" id="3.60.110.10:FF:000009">
    <property type="entry name" value="Beta-ureidopropionase 1"/>
    <property type="match status" value="1"/>
</dbReference>
<dbReference type="InterPro" id="IPR047575">
    <property type="entry name" value="Sm"/>
</dbReference>
<keyword evidence="25" id="KW-1185">Reference proteome</keyword>
<dbReference type="SMART" id="SM00651">
    <property type="entry name" value="Sm"/>
    <property type="match status" value="1"/>
</dbReference>
<dbReference type="Proteomes" id="UP000316079">
    <property type="component" value="Unassembled WGS sequence"/>
</dbReference>
<dbReference type="OrthoDB" id="412018at2759"/>
<organism evidence="24 25">
    <name type="scientific">Danionella cerebrum</name>
    <dbReference type="NCBI Taxonomy" id="2873325"/>
    <lineage>
        <taxon>Eukaryota</taxon>
        <taxon>Metazoa</taxon>
        <taxon>Chordata</taxon>
        <taxon>Craniata</taxon>
        <taxon>Vertebrata</taxon>
        <taxon>Euteleostomi</taxon>
        <taxon>Actinopterygii</taxon>
        <taxon>Neopterygii</taxon>
        <taxon>Teleostei</taxon>
        <taxon>Ostariophysi</taxon>
        <taxon>Cypriniformes</taxon>
        <taxon>Danionidae</taxon>
        <taxon>Danioninae</taxon>
        <taxon>Danionella</taxon>
    </lineage>
</organism>
<keyword evidence="11" id="KW-0539">Nucleus</keyword>
<evidence type="ECO:0000256" key="11">
    <source>
        <dbReference type="ARBA" id="ARBA00023242"/>
    </source>
</evidence>
<keyword evidence="9" id="KW-0378">Hydrolase</keyword>
<name>A0A553RJ58_9TELE</name>
<keyword evidence="12" id="KW-0687">Ribonucleoprotein</keyword>
<dbReference type="Pfam" id="PF01423">
    <property type="entry name" value="LSM"/>
    <property type="match status" value="1"/>
</dbReference>
<dbReference type="InterPro" id="IPR034099">
    <property type="entry name" value="SmD3"/>
</dbReference>
<feature type="domain" description="CN hydrolase" evidence="22">
    <location>
        <begin position="229"/>
        <end position="501"/>
    </location>
</feature>
<dbReference type="GO" id="GO:0003723">
    <property type="term" value="F:RNA binding"/>
    <property type="evidence" value="ECO:0007669"/>
    <property type="project" value="InterPro"/>
</dbReference>
<sequence length="746" mass="83061">MFITVIVGEGREEILNLNCKIINFIHCVKEKCESVELIGRRGELVNLAGREQCTDLVSSLLKERESYIPLRVSRAEGSDGPSYSTVYDCGTSHPHLSEILKKLSNPLKGRDKAGGHKRGGVSQNRLKAAAKKPALKYIEVNSFLLHPVGARGPRKPKMSGKEFESLENLLETHLPETELREARRLLFGKDLEKLKLPQGAIDAAVEQDFDLKGYVFEASPEQLRPPRTVRVGLIQNKIVLLTDAPVLEQITALHKRVEKMVEVAAMCGVNIVCFQEAWTMPFAFCTREREPWTEFAESAEDGLTTRFCIQLAKKHNVVVVSPILERDDVHGGTLWNTAVVVSNTGNVLGKSRKNHIPRVGDFNESTYYMEGNTGHRVFQTQFGKIAVNICYGRHHPLNWMLYSVNGAEIIFNPSATVGQLSEPMWPIEARNAAIANHCFTCAINRVGTEHFKNEFTSGDGKKAHHDFGHFYGSSYIAAPDGSRSPGLSRTRDGLLVAELDLNLNRQIADKWNFKMTGRYDMYADELQKAVQHDFKPNISKTSDAVHDLYLVPEALVHSKRLSTEAVSDAQLAHQISQVAVNDTIKMKLPEVLNNAVPELFAVVRCANYILLSSKMSIGVPIKVLHEAEGHIVTCETNTGEVYRGKLIEAEDNMNCQMANITVTYRDGRVAQLEQVYIRGSKIRFLILPDMLKNAPMLKSMKNKNQSAGAGRGKAAILKAQVAARGRGRGGPGRGNVFQKRRYDVIK</sequence>
<feature type="domain" description="Sm" evidence="23">
    <location>
        <begin position="619"/>
        <end position="691"/>
    </location>
</feature>
<dbReference type="SUPFAM" id="SSF50182">
    <property type="entry name" value="Sm-like ribonucleoproteins"/>
    <property type="match status" value="1"/>
</dbReference>
<comment type="function">
    <text evidence="15">Catalyzes a late step in pyrimidine degradation. Converts N-carbamoyl-beta-alanine (3-ureidopropanoate) into beta-alanine, ammonia and carbon dioxide. Likewise, converts N-carbamoyl-beta-aminoisobutyrate (3-ureidoisobutyrate) into beta-aminoisobutyrate, ammonia and carbon dioxide.</text>
</comment>
<dbReference type="Gene3D" id="2.30.30.100">
    <property type="match status" value="1"/>
</dbReference>
<dbReference type="FunFam" id="2.30.30.100:FF:000002">
    <property type="entry name" value="Small nuclear ribonucleoprotein Sm D3"/>
    <property type="match status" value="1"/>
</dbReference>
<dbReference type="CDD" id="cd07587">
    <property type="entry name" value="ML_beta-AS"/>
    <property type="match status" value="1"/>
</dbReference>
<feature type="non-terminal residue" evidence="24">
    <location>
        <position position="746"/>
    </location>
</feature>
<reference evidence="24 25" key="1">
    <citation type="journal article" date="2019" name="Sci. Data">
        <title>Hybrid genome assembly and annotation of Danionella translucida.</title>
        <authorList>
            <person name="Kadobianskyi M."/>
            <person name="Schulze L."/>
            <person name="Schuelke M."/>
            <person name="Judkewitz B."/>
        </authorList>
    </citation>
    <scope>NUCLEOTIDE SEQUENCE [LARGE SCALE GENOMIC DNA]</scope>
    <source>
        <strain evidence="24 25">Bolton</strain>
    </source>
</reference>
<comment type="similarity">
    <text evidence="4">Belongs to the snRNP core protein family.</text>
</comment>
<comment type="subunit">
    <text evidence="17">Homodimer, homotetramer, homooctamer; can also form higher homooligomers.</text>
</comment>
<gene>
    <name evidence="24" type="ORF">DNTS_030442</name>
</gene>
<evidence type="ECO:0000256" key="19">
    <source>
        <dbReference type="ARBA" id="ARBA00074804"/>
    </source>
</evidence>
<evidence type="ECO:0000256" key="2">
    <source>
        <dbReference type="ARBA" id="ARBA00004514"/>
    </source>
</evidence>
<protein>
    <recommendedName>
        <fullName evidence="19">Beta-ureidopropionase</fullName>
        <ecNumber evidence="18">3.5.1.6</ecNumber>
    </recommendedName>
    <alternativeName>
        <fullName evidence="21">Beta-alanine synthase</fullName>
    </alternativeName>
    <alternativeName>
        <fullName evidence="20">N-carbamoyl-beta-alanine amidohydrolase</fullName>
    </alternativeName>
    <alternativeName>
        <fullName evidence="5">Small nuclear ribonucleoprotein Sm D3</fullName>
    </alternativeName>
    <alternativeName>
        <fullName evidence="13">snRNP core protein D3</fullName>
    </alternativeName>
</protein>
<dbReference type="GO" id="GO:0003837">
    <property type="term" value="F:beta-ureidopropionase activity"/>
    <property type="evidence" value="ECO:0007669"/>
    <property type="project" value="UniProtKB-EC"/>
</dbReference>
<dbReference type="PANTHER" id="PTHR43674:SF2">
    <property type="entry name" value="BETA-UREIDOPROPIONASE"/>
    <property type="match status" value="1"/>
</dbReference>
<evidence type="ECO:0000256" key="8">
    <source>
        <dbReference type="ARBA" id="ARBA00022664"/>
    </source>
</evidence>
<dbReference type="AlphaFoldDB" id="A0A553RJ58"/>
<evidence type="ECO:0000256" key="18">
    <source>
        <dbReference type="ARBA" id="ARBA00066985"/>
    </source>
</evidence>
<dbReference type="PROSITE" id="PS52002">
    <property type="entry name" value="SM"/>
    <property type="match status" value="1"/>
</dbReference>
<evidence type="ECO:0000256" key="12">
    <source>
        <dbReference type="ARBA" id="ARBA00023274"/>
    </source>
</evidence>
<dbReference type="CDD" id="cd01721">
    <property type="entry name" value="Sm_D3"/>
    <property type="match status" value="1"/>
</dbReference>
<dbReference type="InterPro" id="IPR036526">
    <property type="entry name" value="C-N_Hydrolase_sf"/>
</dbReference>
<comment type="subcellular location">
    <subcellularLocation>
        <location evidence="2">Cytoplasm</location>
        <location evidence="2">Cytosol</location>
    </subcellularLocation>
    <subcellularLocation>
        <location evidence="1">Nucleus</location>
    </subcellularLocation>
</comment>
<evidence type="ECO:0000256" key="5">
    <source>
        <dbReference type="ARBA" id="ARBA00020160"/>
    </source>
</evidence>
<evidence type="ECO:0000256" key="21">
    <source>
        <dbReference type="ARBA" id="ARBA00078143"/>
    </source>
</evidence>
<keyword evidence="8" id="KW-0507">mRNA processing</keyword>
<dbReference type="GO" id="GO:0005681">
    <property type="term" value="C:spliceosomal complex"/>
    <property type="evidence" value="ECO:0007669"/>
    <property type="project" value="InterPro"/>
</dbReference>
<comment type="similarity">
    <text evidence="16">Belongs to the carbon-nitrogen hydrolase superfamily. BUP family.</text>
</comment>
<evidence type="ECO:0000256" key="16">
    <source>
        <dbReference type="ARBA" id="ARBA00061249"/>
    </source>
</evidence>
<evidence type="ECO:0000256" key="14">
    <source>
        <dbReference type="ARBA" id="ARBA00056968"/>
    </source>
</evidence>
<dbReference type="GO" id="GO:0005829">
    <property type="term" value="C:cytosol"/>
    <property type="evidence" value="ECO:0007669"/>
    <property type="project" value="UniProtKB-SubCell"/>
</dbReference>
<evidence type="ECO:0000256" key="15">
    <source>
        <dbReference type="ARBA" id="ARBA00058206"/>
    </source>
</evidence>
<evidence type="ECO:0000259" key="23">
    <source>
        <dbReference type="PROSITE" id="PS52002"/>
    </source>
</evidence>
<dbReference type="Pfam" id="PF15874">
    <property type="entry name" value="Il2rg"/>
    <property type="match status" value="1"/>
</dbReference>
<evidence type="ECO:0000256" key="1">
    <source>
        <dbReference type="ARBA" id="ARBA00004123"/>
    </source>
</evidence>
<dbReference type="Pfam" id="PF00795">
    <property type="entry name" value="CN_hydrolase"/>
    <property type="match status" value="1"/>
</dbReference>
<evidence type="ECO:0000256" key="6">
    <source>
        <dbReference type="ARBA" id="ARBA00022490"/>
    </source>
</evidence>
<dbReference type="SUPFAM" id="SSF56317">
    <property type="entry name" value="Carbon-nitrogen hydrolase"/>
    <property type="match status" value="1"/>
</dbReference>
<dbReference type="PANTHER" id="PTHR43674">
    <property type="entry name" value="NITRILASE C965.09-RELATED"/>
    <property type="match status" value="1"/>
</dbReference>
<evidence type="ECO:0000259" key="22">
    <source>
        <dbReference type="PROSITE" id="PS50263"/>
    </source>
</evidence>
<dbReference type="GO" id="GO:0000387">
    <property type="term" value="P:spliceosomal snRNP assembly"/>
    <property type="evidence" value="ECO:0007669"/>
    <property type="project" value="InterPro"/>
</dbReference>